<dbReference type="EMBL" id="CAJVPK010003052">
    <property type="protein sequence ID" value="CAG8622711.1"/>
    <property type="molecule type" value="Genomic_DNA"/>
</dbReference>
<proteinExistence type="predicted"/>
<dbReference type="Proteomes" id="UP000789706">
    <property type="component" value="Unassembled WGS sequence"/>
</dbReference>
<comment type="caution">
    <text evidence="1">The sequence shown here is derived from an EMBL/GenBank/DDBJ whole genome shotgun (WGS) entry which is preliminary data.</text>
</comment>
<evidence type="ECO:0000313" key="2">
    <source>
        <dbReference type="Proteomes" id="UP000789706"/>
    </source>
</evidence>
<protein>
    <submittedName>
        <fullName evidence="1">2828_t:CDS:1</fullName>
    </submittedName>
</protein>
<keyword evidence="2" id="KW-1185">Reference proteome</keyword>
<gene>
    <name evidence="1" type="ORF">DEBURN_LOCUS10433</name>
</gene>
<organism evidence="1 2">
    <name type="scientific">Diversispora eburnea</name>
    <dbReference type="NCBI Taxonomy" id="1213867"/>
    <lineage>
        <taxon>Eukaryota</taxon>
        <taxon>Fungi</taxon>
        <taxon>Fungi incertae sedis</taxon>
        <taxon>Mucoromycota</taxon>
        <taxon>Glomeromycotina</taxon>
        <taxon>Glomeromycetes</taxon>
        <taxon>Diversisporales</taxon>
        <taxon>Diversisporaceae</taxon>
        <taxon>Diversispora</taxon>
    </lineage>
</organism>
<reference evidence="1" key="1">
    <citation type="submission" date="2021-06" db="EMBL/GenBank/DDBJ databases">
        <authorList>
            <person name="Kallberg Y."/>
            <person name="Tangrot J."/>
            <person name="Rosling A."/>
        </authorList>
    </citation>
    <scope>NUCLEOTIDE SEQUENCE</scope>
    <source>
        <strain evidence="1">AZ414A</strain>
    </source>
</reference>
<accession>A0A9N9GSD6</accession>
<evidence type="ECO:0000313" key="1">
    <source>
        <dbReference type="EMBL" id="CAG8622711.1"/>
    </source>
</evidence>
<name>A0A9N9GSD6_9GLOM</name>
<sequence length="42" mass="4660">MDALISSSTADYTIAHTVILKWVSEQSAYSESTINLKQKQSN</sequence>
<dbReference type="AlphaFoldDB" id="A0A9N9GSD6"/>